<dbReference type="InterPro" id="IPR012981">
    <property type="entry name" value="PIH1_N"/>
</dbReference>
<feature type="compositionally biased region" description="Basic and acidic residues" evidence="1">
    <location>
        <begin position="325"/>
        <end position="337"/>
    </location>
</feature>
<dbReference type="VEuPathDB" id="CryptoDB:Cvel_6689"/>
<protein>
    <recommendedName>
        <fullName evidence="2">PIH1 N-terminal domain-containing protein</fullName>
    </recommendedName>
</protein>
<organism evidence="3">
    <name type="scientific">Chromera velia CCMP2878</name>
    <dbReference type="NCBI Taxonomy" id="1169474"/>
    <lineage>
        <taxon>Eukaryota</taxon>
        <taxon>Sar</taxon>
        <taxon>Alveolata</taxon>
        <taxon>Colpodellida</taxon>
        <taxon>Chromeraceae</taxon>
        <taxon>Chromera</taxon>
    </lineage>
</organism>
<evidence type="ECO:0000259" key="2">
    <source>
        <dbReference type="Pfam" id="PF08190"/>
    </source>
</evidence>
<reference evidence="3" key="1">
    <citation type="submission" date="2014-11" db="EMBL/GenBank/DDBJ databases">
        <authorList>
            <person name="Otto D Thomas"/>
            <person name="Naeem Raeece"/>
        </authorList>
    </citation>
    <scope>NUCLEOTIDE SEQUENCE</scope>
</reference>
<name>A0A0G4HG68_9ALVE</name>
<evidence type="ECO:0000313" key="3">
    <source>
        <dbReference type="EMBL" id="CEM42925.1"/>
    </source>
</evidence>
<sequence length="426" mass="46708">MDELFKSIGAADPQLKRQLNSFWNQLDELSERDEEGYKKVMNNAMKEMTADMYKQEGVKTDPCFCIETSLLIAPISSGSTRFCEKKQTHVQHEAAEWWSDLVINVCTTEKVMAPVEVDEKRNAASEDELMNAELVWSLGKRREKEVKGKKRIYWDIGVHPLVGSVCKKNFAYKSLVSTLLLFEVAAWENHQHQQTDVKEQMAALPGSDGRVSVEAALRLKDHKNQQSRVFPTTSISMKPSPPEFPSCKYKGSTKTELLLVSSESSPGEGKGVAWLEIAGKKMMQTTALLERQGLRKRPTPSTAGGATSASAKPSVAVHSVPLRQEAGEKGKEKKVEAARPPGSTPAAEVIIPSRPGLSAEDVDDDFLICPSGKKGSGSKPVGEEGGEQKEKEKGQEASLDSLMSRLRTSPAPPTRAGGMPLIQELD</sequence>
<proteinExistence type="predicted"/>
<dbReference type="Pfam" id="PF08190">
    <property type="entry name" value="PIH1"/>
    <property type="match status" value="1"/>
</dbReference>
<dbReference type="EMBL" id="CDMZ01002566">
    <property type="protein sequence ID" value="CEM42925.1"/>
    <property type="molecule type" value="Genomic_DNA"/>
</dbReference>
<gene>
    <name evidence="3" type="ORF">Cvel_6689</name>
</gene>
<accession>A0A0G4HG68</accession>
<feature type="compositionally biased region" description="Basic and acidic residues" evidence="1">
    <location>
        <begin position="386"/>
        <end position="395"/>
    </location>
</feature>
<dbReference type="AlphaFoldDB" id="A0A0G4HG68"/>
<feature type="domain" description="PIH1 N-terminal" evidence="2">
    <location>
        <begin position="103"/>
        <end position="199"/>
    </location>
</feature>
<feature type="region of interest" description="Disordered" evidence="1">
    <location>
        <begin position="290"/>
        <end position="426"/>
    </location>
</feature>
<feature type="compositionally biased region" description="Low complexity" evidence="1">
    <location>
        <begin position="370"/>
        <end position="380"/>
    </location>
</feature>
<feature type="compositionally biased region" description="Low complexity" evidence="1">
    <location>
        <begin position="299"/>
        <end position="314"/>
    </location>
</feature>
<evidence type="ECO:0000256" key="1">
    <source>
        <dbReference type="SAM" id="MobiDB-lite"/>
    </source>
</evidence>